<comment type="similarity">
    <text evidence="2 5">Belongs to the RecX family.</text>
</comment>
<dbReference type="HAMAP" id="MF_01114">
    <property type="entry name" value="RecX"/>
    <property type="match status" value="1"/>
</dbReference>
<feature type="domain" description="RecX first three-helical" evidence="8">
    <location>
        <begin position="65"/>
        <end position="104"/>
    </location>
</feature>
<evidence type="ECO:0000313" key="9">
    <source>
        <dbReference type="EMBL" id="MBD3918313.1"/>
    </source>
</evidence>
<name>A0ABR8MQP6_9BACL</name>
<dbReference type="PANTHER" id="PTHR33602:SF1">
    <property type="entry name" value="REGULATORY PROTEIN RECX FAMILY PROTEIN"/>
    <property type="match status" value="1"/>
</dbReference>
<evidence type="ECO:0000259" key="7">
    <source>
        <dbReference type="Pfam" id="PF21981"/>
    </source>
</evidence>
<dbReference type="InterPro" id="IPR003783">
    <property type="entry name" value="Regulatory_RecX"/>
</dbReference>
<evidence type="ECO:0000256" key="4">
    <source>
        <dbReference type="ARBA" id="ARBA00022490"/>
    </source>
</evidence>
<evidence type="ECO:0000313" key="10">
    <source>
        <dbReference type="Proteomes" id="UP000609346"/>
    </source>
</evidence>
<dbReference type="InterPro" id="IPR053926">
    <property type="entry name" value="RecX_HTH_1st"/>
</dbReference>
<reference evidence="9 10" key="1">
    <citation type="submission" date="2020-09" db="EMBL/GenBank/DDBJ databases">
        <title>Paenibacillus sp. strain PR3 16S rRNA gene Genome sequencing and assembly.</title>
        <authorList>
            <person name="Kim J."/>
        </authorList>
    </citation>
    <scope>NUCLEOTIDE SEQUENCE [LARGE SCALE GENOMIC DNA]</scope>
    <source>
        <strain evidence="9 10">PR3</strain>
    </source>
</reference>
<feature type="domain" description="RecX third three-helical" evidence="7">
    <location>
        <begin position="160"/>
        <end position="204"/>
    </location>
</feature>
<dbReference type="Pfam" id="PF21982">
    <property type="entry name" value="RecX_HTH1"/>
    <property type="match status" value="1"/>
</dbReference>
<dbReference type="InterPro" id="IPR053924">
    <property type="entry name" value="RecX_HTH_2nd"/>
</dbReference>
<gene>
    <name evidence="5" type="primary">recX</name>
    <name evidence="9" type="ORF">H8B09_06065</name>
</gene>
<comment type="caution">
    <text evidence="9">The sequence shown here is derived from an EMBL/GenBank/DDBJ whole genome shotgun (WGS) entry which is preliminary data.</text>
</comment>
<dbReference type="InterPro" id="IPR036388">
    <property type="entry name" value="WH-like_DNA-bd_sf"/>
</dbReference>
<proteinExistence type="inferred from homology"/>
<dbReference type="InterPro" id="IPR053925">
    <property type="entry name" value="RecX_HTH_3rd"/>
</dbReference>
<organism evidence="9 10">
    <name type="scientific">Paenibacillus terricola</name>
    <dbReference type="NCBI Taxonomy" id="2763503"/>
    <lineage>
        <taxon>Bacteria</taxon>
        <taxon>Bacillati</taxon>
        <taxon>Bacillota</taxon>
        <taxon>Bacilli</taxon>
        <taxon>Bacillales</taxon>
        <taxon>Paenibacillaceae</taxon>
        <taxon>Paenibacillus</taxon>
    </lineage>
</organism>
<evidence type="ECO:0000256" key="5">
    <source>
        <dbReference type="HAMAP-Rule" id="MF_01114"/>
    </source>
</evidence>
<dbReference type="EMBL" id="JACXZA010000001">
    <property type="protein sequence ID" value="MBD3918313.1"/>
    <property type="molecule type" value="Genomic_DNA"/>
</dbReference>
<dbReference type="PANTHER" id="PTHR33602">
    <property type="entry name" value="REGULATORY PROTEIN RECX FAMILY PROTEIN"/>
    <property type="match status" value="1"/>
</dbReference>
<protein>
    <recommendedName>
        <fullName evidence="3 5">Regulatory protein RecX</fullName>
    </recommendedName>
</protein>
<evidence type="ECO:0000256" key="1">
    <source>
        <dbReference type="ARBA" id="ARBA00004496"/>
    </source>
</evidence>
<dbReference type="RefSeq" id="WP_191202517.1">
    <property type="nucleotide sequence ID" value="NZ_JACXZA010000001.1"/>
</dbReference>
<dbReference type="Pfam" id="PF02631">
    <property type="entry name" value="RecX_HTH2"/>
    <property type="match status" value="1"/>
</dbReference>
<feature type="domain" description="RecX second three-helical" evidence="6">
    <location>
        <begin position="111"/>
        <end position="151"/>
    </location>
</feature>
<evidence type="ECO:0000256" key="3">
    <source>
        <dbReference type="ARBA" id="ARBA00018111"/>
    </source>
</evidence>
<dbReference type="Proteomes" id="UP000609346">
    <property type="component" value="Unassembled WGS sequence"/>
</dbReference>
<comment type="function">
    <text evidence="5">Modulates RecA activity.</text>
</comment>
<dbReference type="Pfam" id="PF21981">
    <property type="entry name" value="RecX_HTH3"/>
    <property type="match status" value="1"/>
</dbReference>
<keyword evidence="10" id="KW-1185">Reference proteome</keyword>
<accession>A0ABR8MQP6</accession>
<dbReference type="Gene3D" id="1.10.10.10">
    <property type="entry name" value="Winged helix-like DNA-binding domain superfamily/Winged helix DNA-binding domain"/>
    <property type="match status" value="3"/>
</dbReference>
<sequence length="225" mass="26169">MIYTVTSVEQDAKQYRRYHIYMNNDSEPMLSVHEDLLIRHRLFKGLELTESAISDIRAEDNQYKAYALAINYLGLRPRTSKEIERYLQRKEIEPEPIAYAIERLERERLIDDEDYAKRFAESRLRSGGKGRLLIKQELKMRGVDKHTADAASQELGREAEQAVADLAAAKKWRSMTGEIYDKRRKLAQFLLRRGFPMDVAMQAVKRASADQEAALDDEELGWLDN</sequence>
<evidence type="ECO:0000259" key="6">
    <source>
        <dbReference type="Pfam" id="PF02631"/>
    </source>
</evidence>
<comment type="subcellular location">
    <subcellularLocation>
        <location evidence="1 5">Cytoplasm</location>
    </subcellularLocation>
</comment>
<evidence type="ECO:0000259" key="8">
    <source>
        <dbReference type="Pfam" id="PF21982"/>
    </source>
</evidence>
<evidence type="ECO:0000256" key="2">
    <source>
        <dbReference type="ARBA" id="ARBA00009695"/>
    </source>
</evidence>
<keyword evidence="4 5" id="KW-0963">Cytoplasm</keyword>